<dbReference type="GO" id="GO:0008202">
    <property type="term" value="P:steroid metabolic process"/>
    <property type="evidence" value="ECO:0007669"/>
    <property type="project" value="UniProtKB-ARBA"/>
</dbReference>
<comment type="cofactor">
    <cofactor evidence="1">
        <name>FMN</name>
        <dbReference type="ChEBI" id="CHEBI:58210"/>
    </cofactor>
</comment>
<dbReference type="PROSITE" id="PS51318">
    <property type="entry name" value="TAT"/>
    <property type="match status" value="1"/>
</dbReference>
<organism evidence="8 9">
    <name type="scientific">Sutterella wadsworthensis HGA0223</name>
    <dbReference type="NCBI Taxonomy" id="1203554"/>
    <lineage>
        <taxon>Bacteria</taxon>
        <taxon>Pseudomonadati</taxon>
        <taxon>Pseudomonadota</taxon>
        <taxon>Betaproteobacteria</taxon>
        <taxon>Burkholderiales</taxon>
        <taxon>Sutterellaceae</taxon>
        <taxon>Sutterella</taxon>
    </lineage>
</organism>
<dbReference type="PATRIC" id="fig|1203554.3.peg.1135"/>
<dbReference type="eggNOG" id="COG1053">
    <property type="taxonomic scope" value="Bacteria"/>
</dbReference>
<evidence type="ECO:0000313" key="8">
    <source>
        <dbReference type="EMBL" id="EPD99425.1"/>
    </source>
</evidence>
<evidence type="ECO:0000256" key="1">
    <source>
        <dbReference type="ARBA" id="ARBA00001917"/>
    </source>
</evidence>
<dbReference type="Proteomes" id="UP000014400">
    <property type="component" value="Unassembled WGS sequence"/>
</dbReference>
<dbReference type="InterPro" id="IPR003953">
    <property type="entry name" value="FAD-dep_OxRdtase_2_FAD-bd"/>
</dbReference>
<proteinExistence type="predicted"/>
<dbReference type="eggNOG" id="COG3976">
    <property type="taxonomic scope" value="Bacteria"/>
</dbReference>
<dbReference type="RefSeq" id="WP_005432695.1">
    <property type="nucleotide sequence ID" value="NZ_KE150480.1"/>
</dbReference>
<keyword evidence="5" id="KW-0560">Oxidoreductase</keyword>
<dbReference type="Pfam" id="PF04205">
    <property type="entry name" value="FMN_bind"/>
    <property type="match status" value="1"/>
</dbReference>
<accession>S3BJ63</accession>
<reference evidence="8 9" key="1">
    <citation type="submission" date="2013-04" db="EMBL/GenBank/DDBJ databases">
        <title>The Genome Sequence of Sutterella wadsworthensis HGA0223.</title>
        <authorList>
            <consortium name="The Broad Institute Genomics Platform"/>
            <person name="Earl A."/>
            <person name="Ward D."/>
            <person name="Feldgarden M."/>
            <person name="Gevers D."/>
            <person name="Schmidt T.M."/>
            <person name="Dover J."/>
            <person name="Dai D."/>
            <person name="Walker B."/>
            <person name="Young S."/>
            <person name="Zeng Q."/>
            <person name="Gargeya S."/>
            <person name="Fitzgerald M."/>
            <person name="Haas B."/>
            <person name="Abouelleil A."/>
            <person name="Allen A.W."/>
            <person name="Alvarado L."/>
            <person name="Arachchi H.M."/>
            <person name="Berlin A.M."/>
            <person name="Chapman S.B."/>
            <person name="Gainer-Dewar J."/>
            <person name="Goldberg J."/>
            <person name="Griggs A."/>
            <person name="Gujja S."/>
            <person name="Hansen M."/>
            <person name="Howarth C."/>
            <person name="Imamovic A."/>
            <person name="Ireland A."/>
            <person name="Larimer J."/>
            <person name="McCowan C."/>
            <person name="Murphy C."/>
            <person name="Pearson M."/>
            <person name="Poon T.W."/>
            <person name="Priest M."/>
            <person name="Roberts A."/>
            <person name="Saif S."/>
            <person name="Shea T."/>
            <person name="Sisk P."/>
            <person name="Sykes S."/>
            <person name="Wortman J."/>
            <person name="Nusbaum C."/>
            <person name="Birren B."/>
        </authorList>
    </citation>
    <scope>NUCLEOTIDE SEQUENCE [LARGE SCALE GENOMIC DNA]</scope>
    <source>
        <strain evidence="8 9">HGA0223</strain>
    </source>
</reference>
<sequence>MSNLSRRSFLRTGLAGGATLAVSTVSTAALAAKPAKGLYIPGTYSAKAAGIGDIVVTMTFDENRITDVVLNVAHETPSIGQAAAERLKSSLMAAQSAQIDVVSGASITSNAVMKAAGKCIAQAKGEIPVEVVSNGADADADSGDWLGKAPEIAEKSITATYTTDVLVVGCGTGGLFAVCAAAEEGAKVIGIDRFSTGTGVRGDVGGLDSRYQKAWGTKIDKFDFVTMMTQYAAGHINQDLVKVFCEQSGAVVDWYGDRLAERGVELWHESGDKDDHTRYEHFAIGHSPRWAGKTTEDGKKLNGNIVLVDYAKKLGARFDYNTRMVKLEKQAGRVTGCIAETGDGKFVRYIAKKGVVVATGGYAQNYQMLEALQPWNLRVIGRNGGLPGARGDGIRACLWAGAAMDETHSTMLFDRCALRIDQPTGAETAKKGDSGFFWIGSQPWLKVNADGKRFFNESGTYENILHADEYQKGHCHYTLFDANWPEQTKQFKMHGCSRVHPFENGADPNILWSVFAEKMLPGLIEKGFVVKADTIEELARKLGLPEKTLKATVERYNTLAQNGKDEDYGKEPHRLAALTKAPFYGAKNTGYILCTMDGIRIDTTMNAIDTDGNPIPGLYVIGNDSGGFFANTYPNLATGVACGRTVTFGRLVGKHLAKA</sequence>
<dbReference type="GO" id="GO:0010181">
    <property type="term" value="F:FMN binding"/>
    <property type="evidence" value="ECO:0007669"/>
    <property type="project" value="InterPro"/>
</dbReference>
<dbReference type="HOGENOM" id="CLU_011398_4_3_4"/>
<feature type="chain" id="PRO_5004506300" description="FMN-binding domain-containing protein" evidence="6">
    <location>
        <begin position="32"/>
        <end position="659"/>
    </location>
</feature>
<evidence type="ECO:0000256" key="6">
    <source>
        <dbReference type="SAM" id="SignalP"/>
    </source>
</evidence>
<evidence type="ECO:0000259" key="7">
    <source>
        <dbReference type="SMART" id="SM00900"/>
    </source>
</evidence>
<keyword evidence="6" id="KW-0732">Signal</keyword>
<dbReference type="InterPro" id="IPR006311">
    <property type="entry name" value="TAT_signal"/>
</dbReference>
<dbReference type="PRINTS" id="PR00411">
    <property type="entry name" value="PNDRDTASEI"/>
</dbReference>
<dbReference type="PANTHER" id="PTHR43400:SF10">
    <property type="entry name" value="3-OXOSTEROID 1-DEHYDROGENASE"/>
    <property type="match status" value="1"/>
</dbReference>
<dbReference type="Gene3D" id="3.50.50.60">
    <property type="entry name" value="FAD/NAD(P)-binding domain"/>
    <property type="match status" value="1"/>
</dbReference>
<feature type="signal peptide" evidence="6">
    <location>
        <begin position="1"/>
        <end position="31"/>
    </location>
</feature>
<keyword evidence="3" id="KW-0285">Flavoprotein</keyword>
<dbReference type="Pfam" id="PF00890">
    <property type="entry name" value="FAD_binding_2"/>
    <property type="match status" value="1"/>
</dbReference>
<dbReference type="AlphaFoldDB" id="S3BJ63"/>
<evidence type="ECO:0000256" key="5">
    <source>
        <dbReference type="ARBA" id="ARBA00023002"/>
    </source>
</evidence>
<evidence type="ECO:0000256" key="3">
    <source>
        <dbReference type="ARBA" id="ARBA00022630"/>
    </source>
</evidence>
<dbReference type="EMBL" id="ATCF01000016">
    <property type="protein sequence ID" value="EPD99425.1"/>
    <property type="molecule type" value="Genomic_DNA"/>
</dbReference>
<dbReference type="PANTHER" id="PTHR43400">
    <property type="entry name" value="FUMARATE REDUCTASE"/>
    <property type="match status" value="1"/>
</dbReference>
<dbReference type="SUPFAM" id="SSF56425">
    <property type="entry name" value="Succinate dehydrogenase/fumarate reductase flavoprotein, catalytic domain"/>
    <property type="match status" value="1"/>
</dbReference>
<dbReference type="Gene3D" id="3.90.1010.20">
    <property type="match status" value="1"/>
</dbReference>
<dbReference type="GO" id="GO:0016020">
    <property type="term" value="C:membrane"/>
    <property type="evidence" value="ECO:0007669"/>
    <property type="project" value="InterPro"/>
</dbReference>
<dbReference type="InterPro" id="IPR007329">
    <property type="entry name" value="FMN-bd"/>
</dbReference>
<evidence type="ECO:0000256" key="2">
    <source>
        <dbReference type="ARBA" id="ARBA00001974"/>
    </source>
</evidence>
<evidence type="ECO:0000256" key="4">
    <source>
        <dbReference type="ARBA" id="ARBA00022827"/>
    </source>
</evidence>
<keyword evidence="4" id="KW-0274">FAD</keyword>
<keyword evidence="9" id="KW-1185">Reference proteome</keyword>
<evidence type="ECO:0000313" key="9">
    <source>
        <dbReference type="Proteomes" id="UP000014400"/>
    </source>
</evidence>
<protein>
    <recommendedName>
        <fullName evidence="7">FMN-binding domain-containing protein</fullName>
    </recommendedName>
</protein>
<dbReference type="InterPro" id="IPR050315">
    <property type="entry name" value="FAD-oxidoreductase_2"/>
</dbReference>
<feature type="domain" description="FMN-binding" evidence="7">
    <location>
        <begin position="50"/>
        <end position="123"/>
    </location>
</feature>
<dbReference type="STRING" id="1203554.HMPREF1476_01104"/>
<gene>
    <name evidence="8" type="ORF">HMPREF1476_01104</name>
</gene>
<dbReference type="GO" id="GO:0016491">
    <property type="term" value="F:oxidoreductase activity"/>
    <property type="evidence" value="ECO:0007669"/>
    <property type="project" value="UniProtKB-KW"/>
</dbReference>
<comment type="cofactor">
    <cofactor evidence="2">
        <name>FAD</name>
        <dbReference type="ChEBI" id="CHEBI:57692"/>
    </cofactor>
</comment>
<dbReference type="SMART" id="SM00900">
    <property type="entry name" value="FMN_bind"/>
    <property type="match status" value="1"/>
</dbReference>
<dbReference type="InterPro" id="IPR036188">
    <property type="entry name" value="FAD/NAD-bd_sf"/>
</dbReference>
<dbReference type="SUPFAM" id="SSF51905">
    <property type="entry name" value="FAD/NAD(P)-binding domain"/>
    <property type="match status" value="1"/>
</dbReference>
<dbReference type="InterPro" id="IPR027477">
    <property type="entry name" value="Succ_DH/fumarate_Rdtase_cat_sf"/>
</dbReference>
<comment type="caution">
    <text evidence="8">The sequence shown here is derived from an EMBL/GenBank/DDBJ whole genome shotgun (WGS) entry which is preliminary data.</text>
</comment>
<name>S3BJ63_9BURK</name>
<dbReference type="Gene3D" id="3.90.700.10">
    <property type="entry name" value="Succinate dehydrogenase/fumarate reductase flavoprotein, catalytic domain"/>
    <property type="match status" value="1"/>
</dbReference>